<keyword evidence="2" id="KW-1185">Reference proteome</keyword>
<dbReference type="EMBL" id="FNWL01000002">
    <property type="protein sequence ID" value="SEH14620.1"/>
    <property type="molecule type" value="Genomic_DNA"/>
</dbReference>
<organism evidence="1 2">
    <name type="scientific">Natronorubrum sediminis</name>
    <dbReference type="NCBI Taxonomy" id="640943"/>
    <lineage>
        <taxon>Archaea</taxon>
        <taxon>Methanobacteriati</taxon>
        <taxon>Methanobacteriota</taxon>
        <taxon>Stenosarchaea group</taxon>
        <taxon>Halobacteria</taxon>
        <taxon>Halobacteriales</taxon>
        <taxon>Natrialbaceae</taxon>
        <taxon>Natronorubrum</taxon>
    </lineage>
</organism>
<dbReference type="Proteomes" id="UP000199112">
    <property type="component" value="Unassembled WGS sequence"/>
</dbReference>
<dbReference type="AlphaFoldDB" id="A0A1H6FWE1"/>
<evidence type="ECO:0000313" key="1">
    <source>
        <dbReference type="EMBL" id="SEH14620.1"/>
    </source>
</evidence>
<proteinExistence type="predicted"/>
<gene>
    <name evidence="1" type="ORF">SAMN04487967_1689</name>
</gene>
<protein>
    <submittedName>
        <fullName evidence="1">Uncharacterized protein</fullName>
    </submittedName>
</protein>
<sequence>MYTVSFSENRTAGLTSVDCDAAKFQFGKFTPKLTARGPNPVRWFLPHQSVRDRLPYYPPASGHGHQP</sequence>
<reference evidence="2" key="1">
    <citation type="submission" date="2016-10" db="EMBL/GenBank/DDBJ databases">
        <authorList>
            <person name="Varghese N."/>
            <person name="Submissions S."/>
        </authorList>
    </citation>
    <scope>NUCLEOTIDE SEQUENCE [LARGE SCALE GENOMIC DNA]</scope>
    <source>
        <strain evidence="2">CGMCC 1.8981</strain>
    </source>
</reference>
<evidence type="ECO:0000313" key="2">
    <source>
        <dbReference type="Proteomes" id="UP000199112"/>
    </source>
</evidence>
<name>A0A1H6FWE1_9EURY</name>
<accession>A0A1H6FWE1</accession>